<evidence type="ECO:0000256" key="3">
    <source>
        <dbReference type="ARBA" id="ARBA00023125"/>
    </source>
</evidence>
<keyword evidence="4" id="KW-0233">DNA recombination</keyword>
<feature type="domain" description="Tyr recombinase" evidence="5">
    <location>
        <begin position="103"/>
        <end position="276"/>
    </location>
</feature>
<dbReference type="PANTHER" id="PTHR30349:SF64">
    <property type="entry name" value="PROPHAGE INTEGRASE INTD-RELATED"/>
    <property type="match status" value="1"/>
</dbReference>
<accession>A0A645CQ13</accession>
<dbReference type="Pfam" id="PF13495">
    <property type="entry name" value="Phage_int_SAM_4"/>
    <property type="match status" value="1"/>
</dbReference>
<dbReference type="InterPro" id="IPR004107">
    <property type="entry name" value="Integrase_SAM-like_N"/>
</dbReference>
<name>A0A645CQ13_9ZZZZ</name>
<keyword evidence="3" id="KW-0238">DNA-binding</keyword>
<organism evidence="7">
    <name type="scientific">bioreactor metagenome</name>
    <dbReference type="NCBI Taxonomy" id="1076179"/>
    <lineage>
        <taxon>unclassified sequences</taxon>
        <taxon>metagenomes</taxon>
        <taxon>ecological metagenomes</taxon>
    </lineage>
</organism>
<feature type="domain" description="Core-binding (CB)" evidence="6">
    <location>
        <begin position="6"/>
        <end position="86"/>
    </location>
</feature>
<dbReference type="InterPro" id="IPR013762">
    <property type="entry name" value="Integrase-like_cat_sf"/>
</dbReference>
<reference evidence="7" key="1">
    <citation type="submission" date="2019-08" db="EMBL/GenBank/DDBJ databases">
        <authorList>
            <person name="Kucharzyk K."/>
            <person name="Murdoch R.W."/>
            <person name="Higgins S."/>
            <person name="Loffler F."/>
        </authorList>
    </citation>
    <scope>NUCLEOTIDE SEQUENCE</scope>
</reference>
<dbReference type="PANTHER" id="PTHR30349">
    <property type="entry name" value="PHAGE INTEGRASE-RELATED"/>
    <property type="match status" value="1"/>
</dbReference>
<dbReference type="GO" id="GO:0015074">
    <property type="term" value="P:DNA integration"/>
    <property type="evidence" value="ECO:0007669"/>
    <property type="project" value="UniProtKB-KW"/>
</dbReference>
<dbReference type="Pfam" id="PF00589">
    <property type="entry name" value="Phage_integrase"/>
    <property type="match status" value="1"/>
</dbReference>
<dbReference type="GO" id="GO:0003677">
    <property type="term" value="F:DNA binding"/>
    <property type="evidence" value="ECO:0007669"/>
    <property type="project" value="UniProtKB-KW"/>
</dbReference>
<dbReference type="InterPro" id="IPR044068">
    <property type="entry name" value="CB"/>
</dbReference>
<dbReference type="Gene3D" id="1.10.150.130">
    <property type="match status" value="1"/>
</dbReference>
<proteinExistence type="inferred from homology"/>
<evidence type="ECO:0000256" key="1">
    <source>
        <dbReference type="ARBA" id="ARBA00008857"/>
    </source>
</evidence>
<gene>
    <name evidence="7" type="ORF">SDC9_126003</name>
</gene>
<evidence type="ECO:0000259" key="5">
    <source>
        <dbReference type="PROSITE" id="PS51898"/>
    </source>
</evidence>
<dbReference type="PROSITE" id="PS51898">
    <property type="entry name" value="TYR_RECOMBINASE"/>
    <property type="match status" value="1"/>
</dbReference>
<evidence type="ECO:0000259" key="6">
    <source>
        <dbReference type="PROSITE" id="PS51900"/>
    </source>
</evidence>
<dbReference type="Gene3D" id="1.10.443.10">
    <property type="entry name" value="Intergrase catalytic core"/>
    <property type="match status" value="1"/>
</dbReference>
<sequence length="283" mass="33282">MERENRKDVAFFEAWLKSSRYSTRTIEVYLNAINVFLNYFADKDPGDITNSDLVLFNRNYILKRGYSASYQNQVINAIKLYYQKIEKRQLSIEEIERPRKYRPLPKVISKQVVEQMLVSIPNFKHKTALTLVYACGLRRSEILNLKLMDLDSKRKTLTVINGKGQKDRVLPLSDKLMDMIIRYYKMYRPKKYLIEGQSPGEQYSETSIENIFHKYLGKIIKNHSFTLHCLRHSYATHLLEAGVSLRYIQELLGHKSSKTTEIYTWVSMTGLQKIKNPTDDFDL</sequence>
<protein>
    <submittedName>
        <fullName evidence="7">IS91 family transposase ISMno24</fullName>
    </submittedName>
</protein>
<evidence type="ECO:0000256" key="2">
    <source>
        <dbReference type="ARBA" id="ARBA00022908"/>
    </source>
</evidence>
<dbReference type="InterPro" id="IPR002104">
    <property type="entry name" value="Integrase_catalytic"/>
</dbReference>
<dbReference type="InterPro" id="IPR011010">
    <property type="entry name" value="DNA_brk_join_enz"/>
</dbReference>
<dbReference type="PROSITE" id="PS51900">
    <property type="entry name" value="CB"/>
    <property type="match status" value="1"/>
</dbReference>
<comment type="similarity">
    <text evidence="1">Belongs to the 'phage' integrase family.</text>
</comment>
<comment type="caution">
    <text evidence="7">The sequence shown here is derived from an EMBL/GenBank/DDBJ whole genome shotgun (WGS) entry which is preliminary data.</text>
</comment>
<evidence type="ECO:0000256" key="4">
    <source>
        <dbReference type="ARBA" id="ARBA00023172"/>
    </source>
</evidence>
<dbReference type="InterPro" id="IPR010998">
    <property type="entry name" value="Integrase_recombinase_N"/>
</dbReference>
<dbReference type="AlphaFoldDB" id="A0A645CQ13"/>
<evidence type="ECO:0000313" key="7">
    <source>
        <dbReference type="EMBL" id="MPM78988.1"/>
    </source>
</evidence>
<dbReference type="GO" id="GO:0006310">
    <property type="term" value="P:DNA recombination"/>
    <property type="evidence" value="ECO:0007669"/>
    <property type="project" value="UniProtKB-KW"/>
</dbReference>
<dbReference type="EMBL" id="VSSQ01029031">
    <property type="protein sequence ID" value="MPM78988.1"/>
    <property type="molecule type" value="Genomic_DNA"/>
</dbReference>
<keyword evidence="2" id="KW-0229">DNA integration</keyword>
<dbReference type="SUPFAM" id="SSF56349">
    <property type="entry name" value="DNA breaking-rejoining enzymes"/>
    <property type="match status" value="1"/>
</dbReference>
<dbReference type="InterPro" id="IPR050090">
    <property type="entry name" value="Tyrosine_recombinase_XerCD"/>
</dbReference>